<keyword evidence="2" id="KW-1185">Reference proteome</keyword>
<sequence>MPLTFQIRPLGSLPWPAGLGKHGGRYRRLEDALRALLGDDDFWNPEAHRRAFVASDSDYRRTVLTELKHQAWSADLLDGVDTATALARTAPLLNQPLESESSWLDWAAPHRTDYPVWAWLTNGLNASESEIADGRHRLTYLRYHRPLEHEVLVRIET</sequence>
<evidence type="ECO:0000313" key="1">
    <source>
        <dbReference type="EMBL" id="ORX15327.1"/>
    </source>
</evidence>
<dbReference type="EMBL" id="LQPW01000017">
    <property type="protein sequence ID" value="ORX15327.1"/>
    <property type="molecule type" value="Genomic_DNA"/>
</dbReference>
<dbReference type="Proteomes" id="UP000193317">
    <property type="component" value="Unassembled WGS sequence"/>
</dbReference>
<protein>
    <submittedName>
        <fullName evidence="1">Uncharacterized protein</fullName>
    </submittedName>
</protein>
<accession>A0A1X2FA89</accession>
<evidence type="ECO:0000313" key="2">
    <source>
        <dbReference type="Proteomes" id="UP000193317"/>
    </source>
</evidence>
<dbReference type="AlphaFoldDB" id="A0A1X2FA89"/>
<organism evidence="1 2">
    <name type="scientific">Mycobacterium szulgai</name>
    <dbReference type="NCBI Taxonomy" id="1787"/>
    <lineage>
        <taxon>Bacteria</taxon>
        <taxon>Bacillati</taxon>
        <taxon>Actinomycetota</taxon>
        <taxon>Actinomycetes</taxon>
        <taxon>Mycobacteriales</taxon>
        <taxon>Mycobacteriaceae</taxon>
        <taxon>Mycobacterium</taxon>
    </lineage>
</organism>
<comment type="caution">
    <text evidence="1">The sequence shown here is derived from an EMBL/GenBank/DDBJ whole genome shotgun (WGS) entry which is preliminary data.</text>
</comment>
<proteinExistence type="predicted"/>
<gene>
    <name evidence="1" type="ORF">AWC27_19605</name>
</gene>
<name>A0A1X2FA89_MYCSZ</name>
<reference evidence="1 2" key="1">
    <citation type="submission" date="2016-01" db="EMBL/GenBank/DDBJ databases">
        <title>The new phylogeny of the genus Mycobacterium.</title>
        <authorList>
            <person name="Tarcisio F."/>
            <person name="Conor M."/>
            <person name="Antonella G."/>
            <person name="Elisabetta G."/>
            <person name="Giulia F.S."/>
            <person name="Sara T."/>
            <person name="Anna F."/>
            <person name="Clotilde B."/>
            <person name="Roberto B."/>
            <person name="Veronica D.S."/>
            <person name="Fabio R."/>
            <person name="Monica P."/>
            <person name="Olivier J."/>
            <person name="Enrico T."/>
            <person name="Nicola S."/>
        </authorList>
    </citation>
    <scope>NUCLEOTIDE SEQUENCE [LARGE SCALE GENOMIC DNA]</scope>
    <source>
        <strain evidence="1 2">DSM 44166</strain>
    </source>
</reference>
<dbReference type="RefSeq" id="WP_036449222.1">
    <property type="nucleotide sequence ID" value="NZ_LQPW01000017.1"/>
</dbReference>
<dbReference type="OrthoDB" id="4722957at2"/>